<evidence type="ECO:0000256" key="3">
    <source>
        <dbReference type="ARBA" id="ARBA00022617"/>
    </source>
</evidence>
<protein>
    <submittedName>
        <fullName evidence="10">Cytochrome P450</fullName>
    </submittedName>
</protein>
<sequence length="440" mass="48607">MTSTGHCPRPPLAPGLPLLGNALGMAGDVQAFLVRQYQMLGPIFRVRAAHREFTVMAGANANSFLRTRGESCLSNRGTMGGLDDEFGMRVHALSGRPHRHLRTILGRGLSRDLLAARWDSFTALTEQRIDEWLEADTLVVVDQFQRLAADQLSLVLAGTASTAQFELLRSTFELVLDVAVAGKWPRAMLHLPTYRRNRAKILAFAHTALRERAIRPHGGPPDLLDHALAATDENGRPYPPDVRAGIALQGYFAGINTVAYLYSLLLYVLLRHPHILERVTAEVDTAFAGDGLSFDTLREMTAVHGLILETLRIYPPAPASVRTARQSFEFEGFRVDEGNRVLVATTVPHHLAEYYPHPEIFDIDRDFTASRSKGVYAPFSVGTHACLGASMTDALAAATTALMVRHLRLRLPTPDYQLRLRSTPGPNPGKRFRVTVLGRR</sequence>
<evidence type="ECO:0000256" key="9">
    <source>
        <dbReference type="SAM" id="Phobius"/>
    </source>
</evidence>
<name>A0ABZ1YX65_9NOCA</name>
<evidence type="ECO:0000313" key="11">
    <source>
        <dbReference type="Proteomes" id="UP001432062"/>
    </source>
</evidence>
<dbReference type="PRINTS" id="PR00465">
    <property type="entry name" value="EP450IV"/>
</dbReference>
<dbReference type="SUPFAM" id="SSF48264">
    <property type="entry name" value="Cytochrome P450"/>
    <property type="match status" value="1"/>
</dbReference>
<comment type="cofactor">
    <cofactor evidence="1">
        <name>heme</name>
        <dbReference type="ChEBI" id="CHEBI:30413"/>
    </cofactor>
</comment>
<dbReference type="PANTHER" id="PTHR24286:SF24">
    <property type="entry name" value="LANOSTEROL 14-ALPHA DEMETHYLASE"/>
    <property type="match status" value="1"/>
</dbReference>
<evidence type="ECO:0000256" key="7">
    <source>
        <dbReference type="ARBA" id="ARBA00023033"/>
    </source>
</evidence>
<organism evidence="10 11">
    <name type="scientific">Nocardia vinacea</name>
    <dbReference type="NCBI Taxonomy" id="96468"/>
    <lineage>
        <taxon>Bacteria</taxon>
        <taxon>Bacillati</taxon>
        <taxon>Actinomycetota</taxon>
        <taxon>Actinomycetes</taxon>
        <taxon>Mycobacteriales</taxon>
        <taxon>Nocardiaceae</taxon>
        <taxon>Nocardia</taxon>
    </lineage>
</organism>
<dbReference type="InterPro" id="IPR036396">
    <property type="entry name" value="Cyt_P450_sf"/>
</dbReference>
<accession>A0ABZ1YX65</accession>
<dbReference type="PANTHER" id="PTHR24286">
    <property type="entry name" value="CYTOCHROME P450 26"/>
    <property type="match status" value="1"/>
</dbReference>
<proteinExistence type="inferred from homology"/>
<evidence type="ECO:0000256" key="6">
    <source>
        <dbReference type="ARBA" id="ARBA00023004"/>
    </source>
</evidence>
<feature type="transmembrane region" description="Helical" evidence="9">
    <location>
        <begin position="250"/>
        <end position="270"/>
    </location>
</feature>
<keyword evidence="11" id="KW-1185">Reference proteome</keyword>
<gene>
    <name evidence="10" type="ORF">OG563_46825</name>
</gene>
<reference evidence="10" key="1">
    <citation type="submission" date="2022-10" db="EMBL/GenBank/DDBJ databases">
        <title>The complete genomes of actinobacterial strains from the NBC collection.</title>
        <authorList>
            <person name="Joergensen T.S."/>
            <person name="Alvarez Arevalo M."/>
            <person name="Sterndorff E.B."/>
            <person name="Faurdal D."/>
            <person name="Vuksanovic O."/>
            <person name="Mourched A.-S."/>
            <person name="Charusanti P."/>
            <person name="Shaw S."/>
            <person name="Blin K."/>
            <person name="Weber T."/>
        </authorList>
    </citation>
    <scope>NUCLEOTIDE SEQUENCE</scope>
    <source>
        <strain evidence="10">NBC_01482</strain>
    </source>
</reference>
<evidence type="ECO:0000256" key="8">
    <source>
        <dbReference type="RuleBase" id="RU000461"/>
    </source>
</evidence>
<evidence type="ECO:0000256" key="4">
    <source>
        <dbReference type="ARBA" id="ARBA00022723"/>
    </source>
</evidence>
<keyword evidence="4 8" id="KW-0479">Metal-binding</keyword>
<dbReference type="InterPro" id="IPR001128">
    <property type="entry name" value="Cyt_P450"/>
</dbReference>
<dbReference type="Proteomes" id="UP001432062">
    <property type="component" value="Chromosome"/>
</dbReference>
<dbReference type="Gene3D" id="1.10.630.10">
    <property type="entry name" value="Cytochrome P450"/>
    <property type="match status" value="1"/>
</dbReference>
<dbReference type="PROSITE" id="PS00086">
    <property type="entry name" value="CYTOCHROME_P450"/>
    <property type="match status" value="1"/>
</dbReference>
<comment type="similarity">
    <text evidence="2 8">Belongs to the cytochrome P450 family.</text>
</comment>
<evidence type="ECO:0000256" key="2">
    <source>
        <dbReference type="ARBA" id="ARBA00010617"/>
    </source>
</evidence>
<keyword evidence="6 8" id="KW-0408">Iron</keyword>
<keyword evidence="5 8" id="KW-0560">Oxidoreductase</keyword>
<evidence type="ECO:0000313" key="10">
    <source>
        <dbReference type="EMBL" id="WUV46476.1"/>
    </source>
</evidence>
<dbReference type="InterPro" id="IPR002403">
    <property type="entry name" value="Cyt_P450_E_grp-IV"/>
</dbReference>
<evidence type="ECO:0000256" key="5">
    <source>
        <dbReference type="ARBA" id="ARBA00023002"/>
    </source>
</evidence>
<keyword evidence="7 8" id="KW-0503">Monooxygenase</keyword>
<keyword evidence="9" id="KW-0812">Transmembrane</keyword>
<dbReference type="RefSeq" id="WP_329410225.1">
    <property type="nucleotide sequence ID" value="NZ_CP109441.1"/>
</dbReference>
<dbReference type="InterPro" id="IPR017972">
    <property type="entry name" value="Cyt_P450_CS"/>
</dbReference>
<keyword evidence="9" id="KW-1133">Transmembrane helix</keyword>
<dbReference type="Pfam" id="PF00067">
    <property type="entry name" value="p450"/>
    <property type="match status" value="1"/>
</dbReference>
<keyword evidence="9" id="KW-0472">Membrane</keyword>
<dbReference type="EMBL" id="CP109441">
    <property type="protein sequence ID" value="WUV46476.1"/>
    <property type="molecule type" value="Genomic_DNA"/>
</dbReference>
<keyword evidence="3 8" id="KW-0349">Heme</keyword>
<evidence type="ECO:0000256" key="1">
    <source>
        <dbReference type="ARBA" id="ARBA00001971"/>
    </source>
</evidence>